<evidence type="ECO:0000313" key="5">
    <source>
        <dbReference type="EMBL" id="GAK57854.1"/>
    </source>
</evidence>
<dbReference type="eggNOG" id="COG3049">
    <property type="taxonomic scope" value="Bacteria"/>
</dbReference>
<keyword evidence="3" id="KW-0812">Transmembrane</keyword>
<dbReference type="STRING" id="1499967.U27_04826"/>
<dbReference type="PANTHER" id="PTHR35527:SF2">
    <property type="entry name" value="HYDROLASE"/>
    <property type="match status" value="1"/>
</dbReference>
<feature type="domain" description="Choloylglycine hydrolase/NAAA C-terminal" evidence="4">
    <location>
        <begin position="88"/>
        <end position="247"/>
    </location>
</feature>
<keyword evidence="3" id="KW-1133">Transmembrane helix</keyword>
<comment type="similarity">
    <text evidence="1">Belongs to the peptidase C59 family.</text>
</comment>
<dbReference type="Proteomes" id="UP000030661">
    <property type="component" value="Unassembled WGS sequence"/>
</dbReference>
<evidence type="ECO:0000256" key="1">
    <source>
        <dbReference type="ARBA" id="ARBA00006625"/>
    </source>
</evidence>
<keyword evidence="2 5" id="KW-0378">Hydrolase</keyword>
<protein>
    <submittedName>
        <fullName evidence="5">Choloylglycine hydrolase</fullName>
    </submittedName>
</protein>
<feature type="transmembrane region" description="Helical" evidence="3">
    <location>
        <begin position="7"/>
        <end position="28"/>
    </location>
</feature>
<proteinExistence type="inferred from homology"/>
<dbReference type="Gene3D" id="3.60.60.10">
    <property type="entry name" value="Penicillin V Acylase, Chain A"/>
    <property type="match status" value="1"/>
</dbReference>
<dbReference type="InterPro" id="IPR052193">
    <property type="entry name" value="Peptidase_C59"/>
</dbReference>
<dbReference type="HOGENOM" id="CLU_057333_0_0_0"/>
<dbReference type="PANTHER" id="PTHR35527">
    <property type="entry name" value="CHOLOYLGLYCINE HYDROLASE"/>
    <property type="match status" value="1"/>
</dbReference>
<accession>A0A081BZU9</accession>
<dbReference type="GO" id="GO:0016787">
    <property type="term" value="F:hydrolase activity"/>
    <property type="evidence" value="ECO:0007669"/>
    <property type="project" value="UniProtKB-KW"/>
</dbReference>
<evidence type="ECO:0000313" key="6">
    <source>
        <dbReference type="Proteomes" id="UP000030661"/>
    </source>
</evidence>
<organism evidence="5 6">
    <name type="scientific">Vecturithrix granuli</name>
    <dbReference type="NCBI Taxonomy" id="1499967"/>
    <lineage>
        <taxon>Bacteria</taxon>
        <taxon>Candidatus Moduliflexota</taxon>
        <taxon>Candidatus Vecturitrichia</taxon>
        <taxon>Candidatus Vecturitrichales</taxon>
        <taxon>Candidatus Vecturitrichaceae</taxon>
        <taxon>Candidatus Vecturithrix</taxon>
    </lineage>
</organism>
<keyword evidence="6" id="KW-1185">Reference proteome</keyword>
<dbReference type="SUPFAM" id="SSF56235">
    <property type="entry name" value="N-terminal nucleophile aminohydrolases (Ntn hydrolases)"/>
    <property type="match status" value="1"/>
</dbReference>
<dbReference type="AlphaFoldDB" id="A0A081BZU9"/>
<dbReference type="Pfam" id="PF02275">
    <property type="entry name" value="CBAH"/>
    <property type="match status" value="1"/>
</dbReference>
<gene>
    <name evidence="5" type="ORF">U27_04826</name>
</gene>
<dbReference type="InterPro" id="IPR029132">
    <property type="entry name" value="CBAH/NAAA_C"/>
</dbReference>
<evidence type="ECO:0000259" key="4">
    <source>
        <dbReference type="Pfam" id="PF02275"/>
    </source>
</evidence>
<name>A0A081BZU9_VECG1</name>
<evidence type="ECO:0000256" key="3">
    <source>
        <dbReference type="SAM" id="Phobius"/>
    </source>
</evidence>
<dbReference type="EMBL" id="DF820466">
    <property type="protein sequence ID" value="GAK57854.1"/>
    <property type="molecule type" value="Genomic_DNA"/>
</dbReference>
<reference evidence="5 6" key="1">
    <citation type="journal article" date="2015" name="PeerJ">
        <title>First genomic representation of candidate bacterial phylum KSB3 points to enhanced environmental sensing as a trigger of wastewater bulking.</title>
        <authorList>
            <person name="Sekiguchi Y."/>
            <person name="Ohashi A."/>
            <person name="Parks D.H."/>
            <person name="Yamauchi T."/>
            <person name="Tyson G.W."/>
            <person name="Hugenholtz P."/>
        </authorList>
    </citation>
    <scope>NUCLEOTIDE SEQUENCE [LARGE SCALE GENOMIC DNA]</scope>
</reference>
<sequence length="340" mass="38176">MKKNAKAQWYVIIVLMICCVYGTANWTWAEQAEQDQQTLDSLKKIDDFPLYEMHYYGDYEFDAFLKQGLGPVSQSQFSFQPPEKNWACTCFAALHADADRLFGRNFDWMLHPALLLFTNPPNGYASVSMVDISYLGFSRDDSSLADLTPLLQAPYLPFDGMNERGLAVGMMALSSADGGHDPQKVTIGSLHVIRLLLDYAGDVEQAISLLQQYNVDFTGGPPLHYLIADNHGNSAIIEYIDGEMKVICPATPWQVATNFILSGIDPKEWKAYCNRYATAEAQLTSKNGRLSPAESMALLQEVSQNATIWSLVYNMTSGDIQVVMNRQYEQTYHFSLRVQP</sequence>
<evidence type="ECO:0000256" key="2">
    <source>
        <dbReference type="ARBA" id="ARBA00022801"/>
    </source>
</evidence>
<dbReference type="InterPro" id="IPR029055">
    <property type="entry name" value="Ntn_hydrolases_N"/>
</dbReference>
<keyword evidence="3" id="KW-0472">Membrane</keyword>